<dbReference type="NCBIfam" id="TIGR03605">
    <property type="entry name" value="antibiot_sagB"/>
    <property type="match status" value="1"/>
</dbReference>
<dbReference type="InterPro" id="IPR000415">
    <property type="entry name" value="Nitroreductase-like"/>
</dbReference>
<keyword evidence="3" id="KW-1185">Reference proteome</keyword>
<dbReference type="Gene3D" id="3.40.109.10">
    <property type="entry name" value="NADH Oxidase"/>
    <property type="match status" value="1"/>
</dbReference>
<name>A0ABX7Y5S7_9ACTN</name>
<dbReference type="EMBL" id="CP072384">
    <property type="protein sequence ID" value="QUC08555.1"/>
    <property type="molecule type" value="Genomic_DNA"/>
</dbReference>
<dbReference type="PANTHER" id="PTHR43745">
    <property type="entry name" value="NITROREDUCTASE MJ1384-RELATED"/>
    <property type="match status" value="1"/>
</dbReference>
<gene>
    <name evidence="2" type="ORF">J5A65_02055</name>
</gene>
<dbReference type="Proteomes" id="UP000678513">
    <property type="component" value="Chromosome"/>
</dbReference>
<dbReference type="InterPro" id="IPR020051">
    <property type="entry name" value="SagB-type_dehydrogenase"/>
</dbReference>
<organism evidence="2 3">
    <name type="scientific">Arachnia rubra</name>
    <dbReference type="NCBI Taxonomy" id="1547448"/>
    <lineage>
        <taxon>Bacteria</taxon>
        <taxon>Bacillati</taxon>
        <taxon>Actinomycetota</taxon>
        <taxon>Actinomycetes</taxon>
        <taxon>Propionibacteriales</taxon>
        <taxon>Propionibacteriaceae</taxon>
        <taxon>Arachnia</taxon>
    </lineage>
</organism>
<proteinExistence type="predicted"/>
<dbReference type="Pfam" id="PF00881">
    <property type="entry name" value="Nitroreductase"/>
    <property type="match status" value="1"/>
</dbReference>
<dbReference type="SUPFAM" id="SSF55469">
    <property type="entry name" value="FMN-dependent nitroreductase-like"/>
    <property type="match status" value="1"/>
</dbReference>
<evidence type="ECO:0000313" key="3">
    <source>
        <dbReference type="Proteomes" id="UP000678513"/>
    </source>
</evidence>
<dbReference type="PANTHER" id="PTHR43745:SF2">
    <property type="entry name" value="NITROREDUCTASE MJ1384-RELATED"/>
    <property type="match status" value="1"/>
</dbReference>
<dbReference type="InterPro" id="IPR052544">
    <property type="entry name" value="Bacteriocin_Proc_Enz"/>
</dbReference>
<feature type="domain" description="Nitroreductase" evidence="1">
    <location>
        <begin position="261"/>
        <end position="445"/>
    </location>
</feature>
<reference evidence="2 3" key="1">
    <citation type="submission" date="2021-03" db="EMBL/GenBank/DDBJ databases">
        <title>Human Oral Microbial Genomes.</title>
        <authorList>
            <person name="Johnston C.D."/>
            <person name="Chen T."/>
            <person name="Dewhirst F.E."/>
        </authorList>
    </citation>
    <scope>NUCLEOTIDE SEQUENCE [LARGE SCALE GENOMIC DNA]</scope>
    <source>
        <strain evidence="2 3">DSMZ 100122</strain>
    </source>
</reference>
<dbReference type="InterPro" id="IPR029479">
    <property type="entry name" value="Nitroreductase"/>
</dbReference>
<dbReference type="CDD" id="cd02142">
    <property type="entry name" value="McbC_SagB-like_oxidoreductase"/>
    <property type="match status" value="1"/>
</dbReference>
<sequence length="451" mass="49627">MQKLLVAEGVVFSCDGDTLVVINEGNEGSNEHRIPLGKEAARRVTRLVERPCTVDELVDGLLTSPDGMRQLAFLAAGVRDLTSSGLINQVVEIDGAVAARLVKKGRLPWRQDDVPSDAVVARHVVATSTQGWVTLDSGLACGLVKVVPSIAGLVLAGEQMEIGEKLRPLRELLWRAGLLTSPLIEKSLDHSMWNPVDLLMMERASDSAADFRYGGTYRYLDVYSPPPLVDPIRADEIIKLPEPDPNRWFRHDEPFGLITERRRSTFIFQRDSVPTLNQLTNVLHRSARIQQRLTDDKGMELSRRPVAGGGALHELDLYILVDHVKGLAQGLWRYNPADNVLEKVHCLKDSSELTDEVMRATWSRVRPPATIVMVARFGRVMWKYEGVGAALVLKDTGVLMHALQLAAVAEGLGACPLGSNFAYTFEQITGLGFPSHGPVGQLILGLAKEEE</sequence>
<protein>
    <submittedName>
        <fullName evidence="2">SagB family peptide dehydrogenase</fullName>
    </submittedName>
</protein>
<accession>A0ABX7Y5S7</accession>
<dbReference type="RefSeq" id="WP_212324672.1">
    <property type="nucleotide sequence ID" value="NZ_AP024463.1"/>
</dbReference>
<evidence type="ECO:0000259" key="1">
    <source>
        <dbReference type="Pfam" id="PF00881"/>
    </source>
</evidence>
<evidence type="ECO:0000313" key="2">
    <source>
        <dbReference type="EMBL" id="QUC08555.1"/>
    </source>
</evidence>